<sequence>MSLSSSLKGLLIVCAFATFVFSTVVESITCVKCGPGAGECTSTSSTCMNDVSCFSIKKQFNSTSPGQTILQKGCLSSCQQLAFSATLGDKITFGYSHQCCDTDNCNQADLQVARKSSDPNGVVCPTCYGESDSICKQTSLTCQGEEKSCVVFTGSGIHNNSQVSVFGMGCATETACNLKDVEVINNVKIRTFCTNLSSGSPQLTSIISSILTALFLLKVLL</sequence>
<dbReference type="RefSeq" id="XP_032097946.1">
    <property type="nucleotide sequence ID" value="XM_032242055.1"/>
</dbReference>
<keyword evidence="2" id="KW-0964">Secreted</keyword>
<proteinExistence type="predicted"/>
<evidence type="ECO:0000256" key="2">
    <source>
        <dbReference type="ARBA" id="ARBA00022525"/>
    </source>
</evidence>
<protein>
    <submittedName>
        <fullName evidence="6">Protein RoBo-1-like isoform X1</fullName>
    </submittedName>
</protein>
<dbReference type="GeneID" id="116525921"/>
<comment type="subcellular location">
    <subcellularLocation>
        <location evidence="1">Secreted</location>
    </subcellularLocation>
</comment>
<evidence type="ECO:0000256" key="3">
    <source>
        <dbReference type="SAM" id="SignalP"/>
    </source>
</evidence>
<keyword evidence="5" id="KW-1185">Reference proteome</keyword>
<evidence type="ECO:0000313" key="5">
    <source>
        <dbReference type="Proteomes" id="UP000504640"/>
    </source>
</evidence>
<dbReference type="InterPro" id="IPR016054">
    <property type="entry name" value="LY6_UPA_recep-like"/>
</dbReference>
<feature type="chain" id="PRO_5026714590" evidence="3">
    <location>
        <begin position="23"/>
        <end position="221"/>
    </location>
</feature>
<dbReference type="InterPro" id="IPR050918">
    <property type="entry name" value="CNF-like_PLA2_Inhibitor"/>
</dbReference>
<keyword evidence="3" id="KW-0732">Signal</keyword>
<feature type="signal peptide" evidence="3">
    <location>
        <begin position="1"/>
        <end position="22"/>
    </location>
</feature>
<name>A0A6J3EX34_SAPAP</name>
<dbReference type="InterPro" id="IPR045860">
    <property type="entry name" value="Snake_toxin-like_sf"/>
</dbReference>
<organism evidence="5 6">
    <name type="scientific">Sapajus apella</name>
    <name type="common">Brown-capped capuchin</name>
    <name type="synonym">Cebus apella</name>
    <dbReference type="NCBI Taxonomy" id="9515"/>
    <lineage>
        <taxon>Eukaryota</taxon>
        <taxon>Metazoa</taxon>
        <taxon>Chordata</taxon>
        <taxon>Craniata</taxon>
        <taxon>Vertebrata</taxon>
        <taxon>Euteleostomi</taxon>
        <taxon>Mammalia</taxon>
        <taxon>Eutheria</taxon>
        <taxon>Euarchontoglires</taxon>
        <taxon>Primates</taxon>
        <taxon>Haplorrhini</taxon>
        <taxon>Platyrrhini</taxon>
        <taxon>Cebidae</taxon>
        <taxon>Cebinae</taxon>
        <taxon>Sapajus</taxon>
    </lineage>
</organism>
<evidence type="ECO:0000313" key="6">
    <source>
        <dbReference type="RefSeq" id="XP_032097946.1"/>
    </source>
</evidence>
<dbReference type="SUPFAM" id="SSF57302">
    <property type="entry name" value="Snake toxin-like"/>
    <property type="match status" value="2"/>
</dbReference>
<gene>
    <name evidence="6" type="primary">LOC116525921</name>
</gene>
<dbReference type="Gene3D" id="2.10.60.10">
    <property type="entry name" value="CD59"/>
    <property type="match status" value="1"/>
</dbReference>
<dbReference type="GO" id="GO:0005576">
    <property type="term" value="C:extracellular region"/>
    <property type="evidence" value="ECO:0007669"/>
    <property type="project" value="UniProtKB-SubCell"/>
</dbReference>
<feature type="domain" description="UPAR/Ly6" evidence="4">
    <location>
        <begin position="121"/>
        <end position="195"/>
    </location>
</feature>
<evidence type="ECO:0000259" key="4">
    <source>
        <dbReference type="Pfam" id="PF00021"/>
    </source>
</evidence>
<dbReference type="Proteomes" id="UP000504640">
    <property type="component" value="Unplaced"/>
</dbReference>
<dbReference type="AlphaFoldDB" id="A0A6J3EX34"/>
<reference evidence="6" key="1">
    <citation type="submission" date="2025-08" db="UniProtKB">
        <authorList>
            <consortium name="RefSeq"/>
        </authorList>
    </citation>
    <scope>IDENTIFICATION</scope>
    <source>
        <tissue evidence="6">Blood</tissue>
    </source>
</reference>
<feature type="domain" description="UPAR/Ly6" evidence="4">
    <location>
        <begin position="27"/>
        <end position="107"/>
    </location>
</feature>
<dbReference type="PANTHER" id="PTHR20914">
    <property type="entry name" value="LY6/PLAUR DOMAIN-CONTAINING PROTEIN 8"/>
    <property type="match status" value="1"/>
</dbReference>
<dbReference type="Pfam" id="PF00021">
    <property type="entry name" value="UPAR_LY6"/>
    <property type="match status" value="2"/>
</dbReference>
<evidence type="ECO:0000256" key="1">
    <source>
        <dbReference type="ARBA" id="ARBA00004613"/>
    </source>
</evidence>
<dbReference type="PANTHER" id="PTHR20914:SF8">
    <property type="entry name" value="GENE 12253-RELATED"/>
    <property type="match status" value="1"/>
</dbReference>
<accession>A0A6J3EX34</accession>